<proteinExistence type="predicted"/>
<comment type="caution">
    <text evidence="2">The sequence shown here is derived from an EMBL/GenBank/DDBJ whole genome shotgun (WGS) entry which is preliminary data.</text>
</comment>
<dbReference type="Gene3D" id="2.160.20.80">
    <property type="entry name" value="E3 ubiquitin-protein ligase SopA"/>
    <property type="match status" value="1"/>
</dbReference>
<evidence type="ECO:0000313" key="2">
    <source>
        <dbReference type="EMBL" id="MBT0770111.1"/>
    </source>
</evidence>
<dbReference type="InterPro" id="IPR001646">
    <property type="entry name" value="5peptide_repeat"/>
</dbReference>
<dbReference type="InterPro" id="IPR052949">
    <property type="entry name" value="PA_immunity-related"/>
</dbReference>
<feature type="compositionally biased region" description="Basic residues" evidence="1">
    <location>
        <begin position="1"/>
        <end position="15"/>
    </location>
</feature>
<accession>A0ABS5TIS2</accession>
<feature type="region of interest" description="Disordered" evidence="1">
    <location>
        <begin position="1"/>
        <end position="23"/>
    </location>
</feature>
<keyword evidence="3" id="KW-1185">Reference proteome</keyword>
<reference evidence="2 3" key="1">
    <citation type="submission" date="2021-05" db="EMBL/GenBank/DDBJ databases">
        <title>Kineosporia and Streptomyces sp. nov. two new marine actinobacteria isolated from Coral.</title>
        <authorList>
            <person name="Buangrab K."/>
            <person name="Sutthacheep M."/>
            <person name="Yeemin T."/>
            <person name="Harunari E."/>
            <person name="Igarashi Y."/>
            <person name="Kanchanasin P."/>
            <person name="Tanasupawat S."/>
            <person name="Phongsopitanun W."/>
        </authorList>
    </citation>
    <scope>NUCLEOTIDE SEQUENCE [LARGE SCALE GENOMIC DNA]</scope>
    <source>
        <strain evidence="2 3">J2-2</strain>
    </source>
</reference>
<sequence>MAAPVRIRRPKKPQGHRTFTPAVSPADDLDDEKTLRALIYQGSDFAGRSVYGCDVEESRLEAVRLGDVELDQVIISDTVLERSDLANARCRGVSLLQVLLDACRLTGSSWSDGLFRDVTLTDCRADLTRFRQGKLRSVAFTDCNLRGADFQWAEFSHVEFTRCDLSAAQFANARMSGVMFTDCTLDGVGGVTGLRGATVQARDLIGLAPSLAHELGIGIED</sequence>
<dbReference type="RefSeq" id="WP_214156403.1">
    <property type="nucleotide sequence ID" value="NZ_JAHBAY010000005.1"/>
</dbReference>
<protein>
    <submittedName>
        <fullName evidence="2">Pentapeptide repeat-containing protein</fullName>
    </submittedName>
</protein>
<evidence type="ECO:0000256" key="1">
    <source>
        <dbReference type="SAM" id="MobiDB-lite"/>
    </source>
</evidence>
<dbReference type="PANTHER" id="PTHR42999:SF2">
    <property type="match status" value="1"/>
</dbReference>
<dbReference type="PANTHER" id="PTHR42999">
    <property type="entry name" value="ANTIBIOTIC RESISTANCE PROTEIN MCBG"/>
    <property type="match status" value="1"/>
</dbReference>
<dbReference type="Proteomes" id="UP001197247">
    <property type="component" value="Unassembled WGS sequence"/>
</dbReference>
<evidence type="ECO:0000313" key="3">
    <source>
        <dbReference type="Proteomes" id="UP001197247"/>
    </source>
</evidence>
<dbReference type="SUPFAM" id="SSF141571">
    <property type="entry name" value="Pentapeptide repeat-like"/>
    <property type="match status" value="1"/>
</dbReference>
<organism evidence="2 3">
    <name type="scientific">Kineosporia corallincola</name>
    <dbReference type="NCBI Taxonomy" id="2835133"/>
    <lineage>
        <taxon>Bacteria</taxon>
        <taxon>Bacillati</taxon>
        <taxon>Actinomycetota</taxon>
        <taxon>Actinomycetes</taxon>
        <taxon>Kineosporiales</taxon>
        <taxon>Kineosporiaceae</taxon>
        <taxon>Kineosporia</taxon>
    </lineage>
</organism>
<gene>
    <name evidence="2" type="ORF">KIH74_14320</name>
</gene>
<dbReference type="EMBL" id="JAHBAY010000005">
    <property type="protein sequence ID" value="MBT0770111.1"/>
    <property type="molecule type" value="Genomic_DNA"/>
</dbReference>
<dbReference type="Pfam" id="PF13599">
    <property type="entry name" value="Pentapeptide_4"/>
    <property type="match status" value="1"/>
</dbReference>
<name>A0ABS5TIS2_9ACTN</name>